<dbReference type="SUPFAM" id="SSF51182">
    <property type="entry name" value="RmlC-like cupins"/>
    <property type="match status" value="1"/>
</dbReference>
<dbReference type="EMBL" id="CADCWG010000156">
    <property type="protein sequence ID" value="CAA9559013.1"/>
    <property type="molecule type" value="Genomic_DNA"/>
</dbReference>
<dbReference type="InterPro" id="IPR011051">
    <property type="entry name" value="RmlC_Cupin_sf"/>
</dbReference>
<dbReference type="AlphaFoldDB" id="A0A6J4UXM8"/>
<feature type="domain" description="Cupin type-2" evidence="1">
    <location>
        <begin position="39"/>
        <end position="90"/>
    </location>
</feature>
<dbReference type="InterPro" id="IPR052044">
    <property type="entry name" value="PKS_Associated_Protein"/>
</dbReference>
<proteinExistence type="predicted"/>
<protein>
    <recommendedName>
        <fullName evidence="1">Cupin type-2 domain-containing protein</fullName>
    </recommendedName>
</protein>
<dbReference type="PANTHER" id="PTHR36114:SF1">
    <property type="entry name" value="16.7 KDA PROTEIN IN WHIE LOCUS"/>
    <property type="match status" value="1"/>
</dbReference>
<dbReference type="InterPro" id="IPR013096">
    <property type="entry name" value="Cupin_2"/>
</dbReference>
<dbReference type="Pfam" id="PF07883">
    <property type="entry name" value="Cupin_2"/>
    <property type="match status" value="1"/>
</dbReference>
<gene>
    <name evidence="2" type="ORF">AVDCRST_MAG49-2384</name>
</gene>
<dbReference type="PANTHER" id="PTHR36114">
    <property type="entry name" value="16.7 KDA PROTEIN IN WHIE LOCUS"/>
    <property type="match status" value="1"/>
</dbReference>
<reference evidence="2" key="1">
    <citation type="submission" date="2020-02" db="EMBL/GenBank/DDBJ databases">
        <authorList>
            <person name="Meier V. D."/>
        </authorList>
    </citation>
    <scope>NUCLEOTIDE SEQUENCE</scope>
    <source>
        <strain evidence="2">AVDCRST_MAG49</strain>
    </source>
</reference>
<sequence>MITVTTLDAEFTRLAKFWSSSVVGRANDQYIKVAKLRGEFVWHAHADEDELFHVVRGRLVIRFEDGEVTLNPGDVCVVPKGKRHLPVADEECWVVLVEPVTTAHTGDVVDPRTRSIEEQLA</sequence>
<dbReference type="InterPro" id="IPR014710">
    <property type="entry name" value="RmlC-like_jellyroll"/>
</dbReference>
<evidence type="ECO:0000313" key="2">
    <source>
        <dbReference type="EMBL" id="CAA9559013.1"/>
    </source>
</evidence>
<dbReference type="CDD" id="cd02226">
    <property type="entry name" value="cupin_YdbB-like"/>
    <property type="match status" value="1"/>
</dbReference>
<accession>A0A6J4UXM8</accession>
<evidence type="ECO:0000259" key="1">
    <source>
        <dbReference type="Pfam" id="PF07883"/>
    </source>
</evidence>
<name>A0A6J4UXM8_9BACT</name>
<organism evidence="2">
    <name type="scientific">uncultured Thermomicrobiales bacterium</name>
    <dbReference type="NCBI Taxonomy" id="1645740"/>
    <lineage>
        <taxon>Bacteria</taxon>
        <taxon>Pseudomonadati</taxon>
        <taxon>Thermomicrobiota</taxon>
        <taxon>Thermomicrobia</taxon>
        <taxon>Thermomicrobiales</taxon>
        <taxon>environmental samples</taxon>
    </lineage>
</organism>
<dbReference type="Gene3D" id="2.60.120.10">
    <property type="entry name" value="Jelly Rolls"/>
    <property type="match status" value="1"/>
</dbReference>